<evidence type="ECO:0000256" key="1">
    <source>
        <dbReference type="PROSITE-ProRule" id="PRU00371"/>
    </source>
</evidence>
<feature type="domain" description="BESS" evidence="3">
    <location>
        <begin position="218"/>
        <end position="257"/>
    </location>
</feature>
<feature type="non-terminal residue" evidence="4">
    <location>
        <position position="1"/>
    </location>
</feature>
<comment type="subcellular location">
    <subcellularLocation>
        <location evidence="1">Nucleus</location>
    </subcellularLocation>
</comment>
<feature type="region of interest" description="Disordered" evidence="2">
    <location>
        <begin position="261"/>
        <end position="297"/>
    </location>
</feature>
<comment type="caution">
    <text evidence="4">The sequence shown here is derived from an EMBL/GenBank/DDBJ whole genome shotgun (WGS) entry which is preliminary data.</text>
</comment>
<dbReference type="InterPro" id="IPR040676">
    <property type="entry name" value="DUF5641"/>
</dbReference>
<dbReference type="PANTHER" id="PTHR47331">
    <property type="entry name" value="PHD-TYPE DOMAIN-CONTAINING PROTEIN"/>
    <property type="match status" value="1"/>
</dbReference>
<keyword evidence="5" id="KW-1185">Reference proteome</keyword>
<dbReference type="EMBL" id="JANEYG010000060">
    <property type="protein sequence ID" value="KAJ8914940.1"/>
    <property type="molecule type" value="Genomic_DNA"/>
</dbReference>
<organism evidence="4 5">
    <name type="scientific">Exocentrus adspersus</name>
    <dbReference type="NCBI Taxonomy" id="1586481"/>
    <lineage>
        <taxon>Eukaryota</taxon>
        <taxon>Metazoa</taxon>
        <taxon>Ecdysozoa</taxon>
        <taxon>Arthropoda</taxon>
        <taxon>Hexapoda</taxon>
        <taxon>Insecta</taxon>
        <taxon>Pterygota</taxon>
        <taxon>Neoptera</taxon>
        <taxon>Endopterygota</taxon>
        <taxon>Coleoptera</taxon>
        <taxon>Polyphaga</taxon>
        <taxon>Cucujiformia</taxon>
        <taxon>Chrysomeloidea</taxon>
        <taxon>Cerambycidae</taxon>
        <taxon>Lamiinae</taxon>
        <taxon>Acanthocinini</taxon>
        <taxon>Exocentrus</taxon>
    </lineage>
</organism>
<reference evidence="4 5" key="1">
    <citation type="journal article" date="2023" name="Insect Mol. Biol.">
        <title>Genome sequencing provides insights into the evolution of gene families encoding plant cell wall-degrading enzymes in longhorned beetles.</title>
        <authorList>
            <person name="Shin N.R."/>
            <person name="Okamura Y."/>
            <person name="Kirsch R."/>
            <person name="Pauchet Y."/>
        </authorList>
    </citation>
    <scope>NUCLEOTIDE SEQUENCE [LARGE SCALE GENOMIC DNA]</scope>
    <source>
        <strain evidence="4">EAD_L_NR</strain>
    </source>
</reference>
<dbReference type="Pfam" id="PF02944">
    <property type="entry name" value="BESS"/>
    <property type="match status" value="1"/>
</dbReference>
<dbReference type="PROSITE" id="PS51031">
    <property type="entry name" value="BESS"/>
    <property type="match status" value="1"/>
</dbReference>
<accession>A0AAV8VL80</accession>
<sequence length="315" mass="35762">QIEGILNSRPLISLSDDLDELEALTPGHFIIGTAMCALPQPISTKPMSLLKRYHLLQAIVQRFWAKWSSDYLNSLQQRGKWAQRGAVSDEQVGALVLLKEDNTAPQQWPLGRIVQLHPGSDGVVRVVTVKTPRGEYFSKDNTESSLAEDTSLVTEDDVASEEIQTEGEFSEEKRNDKIMKGQEIKQRKKKAKTMSDTEVDRALIKALANSEPKYELPPDEDELFFKSLLPIVRTMNMDEKLKFRMEILSIVQKIRQEKLNQHHYPPPLPSPQPSLHSVSTHSNYDSSSPQYVYPSISGYPQQTYTQLRGPNDFLE</sequence>
<evidence type="ECO:0000313" key="5">
    <source>
        <dbReference type="Proteomes" id="UP001159042"/>
    </source>
</evidence>
<dbReference type="AlphaFoldDB" id="A0AAV8VL80"/>
<keyword evidence="1" id="KW-0539">Nucleus</keyword>
<protein>
    <recommendedName>
        <fullName evidence="3">BESS domain-containing protein</fullName>
    </recommendedName>
</protein>
<dbReference type="Proteomes" id="UP001159042">
    <property type="component" value="Unassembled WGS sequence"/>
</dbReference>
<dbReference type="PANTHER" id="PTHR47331:SF1">
    <property type="entry name" value="GAG-LIKE PROTEIN"/>
    <property type="match status" value="1"/>
</dbReference>
<name>A0AAV8VL80_9CUCU</name>
<dbReference type="Pfam" id="PF18701">
    <property type="entry name" value="DUF5641"/>
    <property type="match status" value="1"/>
</dbReference>
<evidence type="ECO:0000259" key="3">
    <source>
        <dbReference type="PROSITE" id="PS51031"/>
    </source>
</evidence>
<gene>
    <name evidence="4" type="ORF">NQ315_002463</name>
</gene>
<dbReference type="InterPro" id="IPR004210">
    <property type="entry name" value="BESS_motif"/>
</dbReference>
<dbReference type="GO" id="GO:0005634">
    <property type="term" value="C:nucleus"/>
    <property type="evidence" value="ECO:0007669"/>
    <property type="project" value="UniProtKB-SubCell"/>
</dbReference>
<evidence type="ECO:0000256" key="2">
    <source>
        <dbReference type="SAM" id="MobiDB-lite"/>
    </source>
</evidence>
<evidence type="ECO:0000313" key="4">
    <source>
        <dbReference type="EMBL" id="KAJ8914940.1"/>
    </source>
</evidence>
<dbReference type="GO" id="GO:0003677">
    <property type="term" value="F:DNA binding"/>
    <property type="evidence" value="ECO:0007669"/>
    <property type="project" value="InterPro"/>
</dbReference>
<proteinExistence type="predicted"/>
<feature type="compositionally biased region" description="Polar residues" evidence="2">
    <location>
        <begin position="278"/>
        <end position="290"/>
    </location>
</feature>